<organism evidence="8 9">
    <name type="scientific">Acer yangbiense</name>
    <dbReference type="NCBI Taxonomy" id="1000413"/>
    <lineage>
        <taxon>Eukaryota</taxon>
        <taxon>Viridiplantae</taxon>
        <taxon>Streptophyta</taxon>
        <taxon>Embryophyta</taxon>
        <taxon>Tracheophyta</taxon>
        <taxon>Spermatophyta</taxon>
        <taxon>Magnoliopsida</taxon>
        <taxon>eudicotyledons</taxon>
        <taxon>Gunneridae</taxon>
        <taxon>Pentapetalae</taxon>
        <taxon>rosids</taxon>
        <taxon>malvids</taxon>
        <taxon>Sapindales</taxon>
        <taxon>Sapindaceae</taxon>
        <taxon>Hippocastanoideae</taxon>
        <taxon>Acereae</taxon>
        <taxon>Acer</taxon>
    </lineage>
</organism>
<dbReference type="OrthoDB" id="1738613at2759"/>
<sequence>MTIPSGGDGYVVYSDASRKDLGCVLMQNGMVVAYASRQLKVHEQNYPTHDLELAAVAYALKIWRHYLYGKANVVADALSRKSSGCLAMLITTQKSILRDLEKYGGGVSTNGVCGACNSSLETTKHAMWDCKKLKAIRLDWFRIRPAIKGNPECFFDFILEMFLVLLGVDKELFCVFIWRIWFGRNCILHGSPFPDWSAVIDWSNSFLADSHCKNQEKMPILAGIPPVNVGWTPPDEGKFKMNCAVKMDRRGGKVGVGVVIRDFEDEGLQFGIDCGLSNDVIEVDIKEIINWINNGIHMDYDFGVILADVVKLSRTTEDRVFRSIKRSANTATYDLACYSIRLASDVFWLEDFPNCIGKIVEADKSG</sequence>
<keyword evidence="5" id="KW-0378">Hydrolase</keyword>
<dbReference type="SUPFAM" id="SSF56672">
    <property type="entry name" value="DNA/RNA polymerases"/>
    <property type="match status" value="1"/>
</dbReference>
<dbReference type="GO" id="GO:0004519">
    <property type="term" value="F:endonuclease activity"/>
    <property type="evidence" value="ECO:0007669"/>
    <property type="project" value="UniProtKB-KW"/>
</dbReference>
<evidence type="ECO:0000256" key="3">
    <source>
        <dbReference type="ARBA" id="ARBA00022722"/>
    </source>
</evidence>
<comment type="caution">
    <text evidence="8">The sequence shown here is derived from an EMBL/GenBank/DDBJ whole genome shotgun (WGS) entry which is preliminary data.</text>
</comment>
<keyword evidence="6" id="KW-0695">RNA-directed DNA polymerase</keyword>
<evidence type="ECO:0000313" key="8">
    <source>
        <dbReference type="EMBL" id="TXG57888.1"/>
    </source>
</evidence>
<dbReference type="EMBL" id="VAHF01000007">
    <property type="protein sequence ID" value="TXG57888.1"/>
    <property type="molecule type" value="Genomic_DNA"/>
</dbReference>
<dbReference type="Pfam" id="PF17917">
    <property type="entry name" value="RT_RNaseH"/>
    <property type="match status" value="1"/>
</dbReference>
<keyword evidence="4" id="KW-0255">Endonuclease</keyword>
<dbReference type="PANTHER" id="PTHR34072">
    <property type="entry name" value="ENZYMATIC POLYPROTEIN-RELATED"/>
    <property type="match status" value="1"/>
</dbReference>
<dbReference type="AlphaFoldDB" id="A0A5C7HM01"/>
<reference evidence="9" key="1">
    <citation type="journal article" date="2019" name="Gigascience">
        <title>De novo genome assembly of the endangered Acer yangbiense, a plant species with extremely small populations endemic to Yunnan Province, China.</title>
        <authorList>
            <person name="Yang J."/>
            <person name="Wariss H.M."/>
            <person name="Tao L."/>
            <person name="Zhang R."/>
            <person name="Yun Q."/>
            <person name="Hollingsworth P."/>
            <person name="Dao Z."/>
            <person name="Luo G."/>
            <person name="Guo H."/>
            <person name="Ma Y."/>
            <person name="Sun W."/>
        </authorList>
    </citation>
    <scope>NUCLEOTIDE SEQUENCE [LARGE SCALE GENOMIC DNA]</scope>
    <source>
        <strain evidence="9">cv. Malutang</strain>
    </source>
</reference>
<name>A0A5C7HM01_9ROSI</name>
<dbReference type="InterPro" id="IPR043502">
    <property type="entry name" value="DNA/RNA_pol_sf"/>
</dbReference>
<dbReference type="InterPro" id="IPR041373">
    <property type="entry name" value="RT_RNaseH"/>
</dbReference>
<protein>
    <recommendedName>
        <fullName evidence="7">Reverse transcriptase RNase H-like domain-containing protein</fullName>
    </recommendedName>
</protein>
<gene>
    <name evidence="8" type="ORF">EZV62_015717</name>
</gene>
<evidence type="ECO:0000313" key="9">
    <source>
        <dbReference type="Proteomes" id="UP000323000"/>
    </source>
</evidence>
<evidence type="ECO:0000256" key="5">
    <source>
        <dbReference type="ARBA" id="ARBA00022801"/>
    </source>
</evidence>
<accession>A0A5C7HM01</accession>
<keyword evidence="2" id="KW-0548">Nucleotidyltransferase</keyword>
<proteinExistence type="predicted"/>
<evidence type="ECO:0000256" key="4">
    <source>
        <dbReference type="ARBA" id="ARBA00022759"/>
    </source>
</evidence>
<dbReference type="GO" id="GO:0003964">
    <property type="term" value="F:RNA-directed DNA polymerase activity"/>
    <property type="evidence" value="ECO:0007669"/>
    <property type="project" value="UniProtKB-KW"/>
</dbReference>
<feature type="domain" description="Reverse transcriptase RNase H-like" evidence="7">
    <location>
        <begin position="10"/>
        <end position="73"/>
    </location>
</feature>
<evidence type="ECO:0000259" key="7">
    <source>
        <dbReference type="Pfam" id="PF17917"/>
    </source>
</evidence>
<keyword evidence="9" id="KW-1185">Reference proteome</keyword>
<evidence type="ECO:0000256" key="6">
    <source>
        <dbReference type="ARBA" id="ARBA00022918"/>
    </source>
</evidence>
<evidence type="ECO:0000256" key="1">
    <source>
        <dbReference type="ARBA" id="ARBA00022679"/>
    </source>
</evidence>
<dbReference type="GO" id="GO:0016787">
    <property type="term" value="F:hydrolase activity"/>
    <property type="evidence" value="ECO:0007669"/>
    <property type="project" value="UniProtKB-KW"/>
</dbReference>
<evidence type="ECO:0000256" key="2">
    <source>
        <dbReference type="ARBA" id="ARBA00022695"/>
    </source>
</evidence>
<keyword evidence="1" id="KW-0808">Transferase</keyword>
<dbReference type="Proteomes" id="UP000323000">
    <property type="component" value="Chromosome 7"/>
</dbReference>
<dbReference type="PANTHER" id="PTHR34072:SF52">
    <property type="entry name" value="RIBONUCLEASE H"/>
    <property type="match status" value="1"/>
</dbReference>
<keyword evidence="3" id="KW-0540">Nuclease</keyword>